<evidence type="ECO:0000256" key="1">
    <source>
        <dbReference type="ARBA" id="ARBA00022630"/>
    </source>
</evidence>
<evidence type="ECO:0000256" key="2">
    <source>
        <dbReference type="ARBA" id="ARBA00022643"/>
    </source>
</evidence>
<dbReference type="CDD" id="cd02136">
    <property type="entry name" value="PnbA_NfnB-like"/>
    <property type="match status" value="1"/>
</dbReference>
<dbReference type="STRING" id="1219011.GCA_001895045_02366"/>
<keyword evidence="2" id="KW-0288">FMN</keyword>
<keyword evidence="6" id="KW-1185">Reference proteome</keyword>
<dbReference type="InterPro" id="IPR029479">
    <property type="entry name" value="Nitroreductase"/>
</dbReference>
<dbReference type="InterPro" id="IPR050627">
    <property type="entry name" value="Nitroreductase/BluB"/>
</dbReference>
<dbReference type="EMBL" id="LS483468">
    <property type="protein sequence ID" value="SQI34615.1"/>
    <property type="molecule type" value="Genomic_DNA"/>
</dbReference>
<keyword evidence="1" id="KW-0285">Flavoprotein</keyword>
<evidence type="ECO:0000313" key="6">
    <source>
        <dbReference type="Proteomes" id="UP000249091"/>
    </source>
</evidence>
<dbReference type="PANTHER" id="PTHR23026">
    <property type="entry name" value="NADPH NITROREDUCTASE"/>
    <property type="match status" value="1"/>
</dbReference>
<evidence type="ECO:0000259" key="4">
    <source>
        <dbReference type="Pfam" id="PF00881"/>
    </source>
</evidence>
<dbReference type="SUPFAM" id="SSF55469">
    <property type="entry name" value="FMN-dependent nitroreductase-like"/>
    <property type="match status" value="1"/>
</dbReference>
<feature type="domain" description="Nitroreductase" evidence="4">
    <location>
        <begin position="30"/>
        <end position="216"/>
    </location>
</feature>
<name>A0A2X4X548_9NOCA</name>
<proteinExistence type="predicted"/>
<accession>A0A2X4X548</accession>
<dbReference type="Proteomes" id="UP000249091">
    <property type="component" value="Chromosome 1"/>
</dbReference>
<sequence>MDTPTNLGTSPICDGEQMTGSADVLSNLLDSRYSCRAFLSKEVPREDIERMLRMGQRTASWCNSQPWRVHLTSGAATERLREAVYAQGASGELDPDIAGPVEYRGEYADRRRNAGYALYNALGIARDDYARRGEQMLENFRFFGAPHVAVVTTDKALGVYGAVDCGGYVANMLLAAESLGIAAVPQAAVPMASTALHRELGIGDDRDIVCAISFGYADETHPANTCRTDRATLDDTVVWVTD</sequence>
<dbReference type="InterPro" id="IPR000415">
    <property type="entry name" value="Nitroreductase-like"/>
</dbReference>
<dbReference type="KEGG" id="rcr:NCTC10994_02847"/>
<keyword evidence="3" id="KW-0560">Oxidoreductase</keyword>
<organism evidence="5 6">
    <name type="scientific">Rhodococcus coprophilus</name>
    <dbReference type="NCBI Taxonomy" id="38310"/>
    <lineage>
        <taxon>Bacteria</taxon>
        <taxon>Bacillati</taxon>
        <taxon>Actinomycetota</taxon>
        <taxon>Actinomycetes</taxon>
        <taxon>Mycobacteriales</taxon>
        <taxon>Nocardiaceae</taxon>
        <taxon>Rhodococcus</taxon>
    </lineage>
</organism>
<dbReference type="GO" id="GO:0016491">
    <property type="term" value="F:oxidoreductase activity"/>
    <property type="evidence" value="ECO:0007669"/>
    <property type="project" value="UniProtKB-KW"/>
</dbReference>
<dbReference type="Gene3D" id="3.40.109.10">
    <property type="entry name" value="NADH Oxidase"/>
    <property type="match status" value="1"/>
</dbReference>
<dbReference type="AlphaFoldDB" id="A0A2X4X548"/>
<reference evidence="5 6" key="1">
    <citation type="submission" date="2018-06" db="EMBL/GenBank/DDBJ databases">
        <authorList>
            <consortium name="Pathogen Informatics"/>
            <person name="Doyle S."/>
        </authorList>
    </citation>
    <scope>NUCLEOTIDE SEQUENCE [LARGE SCALE GENOMIC DNA]</scope>
    <source>
        <strain evidence="5 6">NCTC10994</strain>
    </source>
</reference>
<dbReference type="Pfam" id="PF00881">
    <property type="entry name" value="Nitroreductase"/>
    <property type="match status" value="1"/>
</dbReference>
<evidence type="ECO:0000256" key="3">
    <source>
        <dbReference type="ARBA" id="ARBA00023002"/>
    </source>
</evidence>
<dbReference type="PANTHER" id="PTHR23026:SF90">
    <property type="entry name" value="IODOTYROSINE DEIODINASE 1"/>
    <property type="match status" value="1"/>
</dbReference>
<gene>
    <name evidence="5" type="ORF">NCTC10994_02847</name>
</gene>
<evidence type="ECO:0000313" key="5">
    <source>
        <dbReference type="EMBL" id="SQI34615.1"/>
    </source>
</evidence>
<protein>
    <submittedName>
        <fullName evidence="5">Nitroreductase</fullName>
    </submittedName>
</protein>